<proteinExistence type="inferred from homology"/>
<protein>
    <submittedName>
        <fullName evidence="4">Acetyltransferase</fullName>
    </submittedName>
</protein>
<dbReference type="SUPFAM" id="SSF51161">
    <property type="entry name" value="Trimeric LpxA-like enzymes"/>
    <property type="match status" value="1"/>
</dbReference>
<keyword evidence="5" id="KW-1185">Reference proteome</keyword>
<dbReference type="Proteomes" id="UP000655410">
    <property type="component" value="Unassembled WGS sequence"/>
</dbReference>
<evidence type="ECO:0000313" key="5">
    <source>
        <dbReference type="Proteomes" id="UP000655410"/>
    </source>
</evidence>
<evidence type="ECO:0000256" key="3">
    <source>
        <dbReference type="ARBA" id="ARBA00022737"/>
    </source>
</evidence>
<dbReference type="InterPro" id="IPR001451">
    <property type="entry name" value="Hexapep"/>
</dbReference>
<dbReference type="InterPro" id="IPR051159">
    <property type="entry name" value="Hexapeptide_acetyltransf"/>
</dbReference>
<sequence>MLVSHGRPAGWRQIFVPIRSLARVIRFIRRLVEGIEGADGARRFASCGASVRFDPRGTYSFDTIFLGDFVNLGARPTLLATNSSIVIGNHVMFGPEVVVRGGNHRIDVVGRYMDSVGPSEKRASDDLGVVIEDDVWIGQGATILGGVSVGRGAVIAAGSVVTKSVPAYTIVGGNPARFLRSRFSEDEIAQHESILGIDGSGNA</sequence>
<name>A0ABQ2NDS4_9ACTN</name>
<accession>A0ABQ2NDS4</accession>
<dbReference type="Gene3D" id="2.160.10.10">
    <property type="entry name" value="Hexapeptide repeat proteins"/>
    <property type="match status" value="1"/>
</dbReference>
<dbReference type="Pfam" id="PF00132">
    <property type="entry name" value="Hexapep"/>
    <property type="match status" value="1"/>
</dbReference>
<evidence type="ECO:0000313" key="4">
    <source>
        <dbReference type="EMBL" id="GGO92506.1"/>
    </source>
</evidence>
<keyword evidence="3" id="KW-0677">Repeat</keyword>
<keyword evidence="2" id="KW-0808">Transferase</keyword>
<dbReference type="EMBL" id="BMNI01000008">
    <property type="protein sequence ID" value="GGO92506.1"/>
    <property type="molecule type" value="Genomic_DNA"/>
</dbReference>
<dbReference type="CDD" id="cd03349">
    <property type="entry name" value="LbH_XAT"/>
    <property type="match status" value="1"/>
</dbReference>
<organism evidence="4 5">
    <name type="scientific">Nocardioides phosphati</name>
    <dbReference type="NCBI Taxonomy" id="1867775"/>
    <lineage>
        <taxon>Bacteria</taxon>
        <taxon>Bacillati</taxon>
        <taxon>Actinomycetota</taxon>
        <taxon>Actinomycetes</taxon>
        <taxon>Propionibacteriales</taxon>
        <taxon>Nocardioidaceae</taxon>
        <taxon>Nocardioides</taxon>
    </lineage>
</organism>
<dbReference type="InterPro" id="IPR018357">
    <property type="entry name" value="Hexapep_transf_CS"/>
</dbReference>
<comment type="caution">
    <text evidence="4">The sequence shown here is derived from an EMBL/GenBank/DDBJ whole genome shotgun (WGS) entry which is preliminary data.</text>
</comment>
<dbReference type="PANTHER" id="PTHR23416:SF23">
    <property type="entry name" value="ACETYLTRANSFERASE C18B11.09C-RELATED"/>
    <property type="match status" value="1"/>
</dbReference>
<dbReference type="RefSeq" id="WP_308423283.1">
    <property type="nucleotide sequence ID" value="NZ_BMNI01000008.1"/>
</dbReference>
<gene>
    <name evidence="4" type="ORF">GCM10011584_29070</name>
</gene>
<dbReference type="PANTHER" id="PTHR23416">
    <property type="entry name" value="SIALIC ACID SYNTHASE-RELATED"/>
    <property type="match status" value="1"/>
</dbReference>
<dbReference type="PROSITE" id="PS00101">
    <property type="entry name" value="HEXAPEP_TRANSFERASES"/>
    <property type="match status" value="1"/>
</dbReference>
<reference evidence="5" key="1">
    <citation type="journal article" date="2019" name="Int. J. Syst. Evol. Microbiol.">
        <title>The Global Catalogue of Microorganisms (GCM) 10K type strain sequencing project: providing services to taxonomists for standard genome sequencing and annotation.</title>
        <authorList>
            <consortium name="The Broad Institute Genomics Platform"/>
            <consortium name="The Broad Institute Genome Sequencing Center for Infectious Disease"/>
            <person name="Wu L."/>
            <person name="Ma J."/>
        </authorList>
    </citation>
    <scope>NUCLEOTIDE SEQUENCE [LARGE SCALE GENOMIC DNA]</scope>
    <source>
        <strain evidence="5">CGMCC 4.7371</strain>
    </source>
</reference>
<dbReference type="InterPro" id="IPR011004">
    <property type="entry name" value="Trimer_LpxA-like_sf"/>
</dbReference>
<evidence type="ECO:0000256" key="1">
    <source>
        <dbReference type="ARBA" id="ARBA00007274"/>
    </source>
</evidence>
<comment type="similarity">
    <text evidence="1">Belongs to the transferase hexapeptide repeat family.</text>
</comment>
<evidence type="ECO:0000256" key="2">
    <source>
        <dbReference type="ARBA" id="ARBA00022679"/>
    </source>
</evidence>